<feature type="compositionally biased region" description="Basic and acidic residues" evidence="8">
    <location>
        <begin position="285"/>
        <end position="297"/>
    </location>
</feature>
<feature type="compositionally biased region" description="Basic and acidic residues" evidence="8">
    <location>
        <begin position="1263"/>
        <end position="1277"/>
    </location>
</feature>
<sequence length="4835" mass="540701">MAKVGSDMQVTRSWAKVQYVVRHAGGAAAVDALGVGAAAAGTVGAGEDEIIVIDEAKDVEEDDREEEVRRIARIRQRIGERRGPDEAATRLVGDEDEEGQSKRKTRKRELLASVPWRTQAQGIPSTISMLPTIGTVPDMLPTMAMGTHANMRAGDWLCPACDAHNFASKTHCHKCLVPKEARVAKTGMREGDWICPNCYNHNFASKMDCNKCAVPKGDAPSFGGGRVGDWMCMSCSNSNFAHRIECNRCKLPKPVKTGAKEMLVPVSDDESRCETEGAASSSSRTRAEEKKEVDYGRMEPSSLEMPEYVRGRLGGASDLMKEILEPESGETFTMRVILKEVLTYIDGRVEMVMVQPIRHRSMIVTVIMKRAAKPREWKIGASYAIVRAIKLPRGAFTVKTSSTCDLVEVEPRQCDEPLKFLDACAGAVGGATYGIQAAGEEVVAAVDSCEQYAVDYAKNHVKDHPNFIKDMAGDNMVLPMLKLGINAMVLSFPGQPFREEGEGEGLKDSRCAALKGGLRLQWILGIRRMIFETVPGVQQHPEVVDLIMGVQRQLRMYGEACILDLASVSHTSRRRWVGVYGPEEKPRPTLKDWPEGVGKAPSHLASIIPVQGKDFMELTLTLKEMEVYRDMANLDYSEKLPGFLHSDANLFGACPCGCRRSCTLPERPRDAIASFGTASSPYQIGFAVMVLMSEFIEKGEGLFGHQEIMLQLSGATPADTEKPEEEWESLQILAAVTLTNDTVDVFFPWCLFVSTLIMFEGSKEECENSLRTAEIPAEVCKFSWEDYPEAKAHIKKELAMLQAASWRRLGLTRAAIYTPNDSTATWTRWKHWCRTHQVVEVAVEVEQQDAVEEQATDGKEGLDANAMRCFQNLLEVDAELAVEVWQPGGADQQWASVYGAVEQAIEKAVVRGDECRVMLPEWMKVALSRRNPRNAPVSLVKIREDDLNFFVRLPDGRLVNVVAKNEVTAGELEEAIRGNVDLGPDVRWAFAPRKLAKEDVLEQKGVTRGVTIYALERRKGGAQGGNAPAGPPAPQPRSYMLSPAALLAQGQTNELITAQKVEIELRRWEPSQGQLHGATLLQGGVHEAAQKVIQEMTRQTRELPRGSRQAEWKADEMWSLVLRQSPREPHRPWYPTLLEFMMKAPAFPEEAREAVAARGVTVRQITYRPRLRQVWLIYQGSRGTMTERVTVDIDEPVGRILQMTNYPEAHHATGWVCTLNRNVDSYRTWREQDFTEFQHVYLMERVRGGAGPPASEGAGRNPTESEKRSQGQEQSEAKPRYLLYHFGSRMGVGNIPGDQGIVAGMHICIVRKGKGGAGASSGIDPAFAEDAWQKFRDENAMPSRGGRETGGTKPKALSATTQKQLENVETIPNGKLKIVFKAEEDKARWAALVEATKAAGIPAMDPQYVTTERKRGQQAARDNPTTMEADDTLYKQFEIKPGVFQHNGAELGVALMVLDAVVVALVSHRELQACLDRGKQVSAGALVAVTVGQFHGSILRQFVYSRQSFTLRLKTNGQDVAVRGTMVQLGSEEVKIDDRHGAVQIVPPAVTTLEVTVRAEHCGEVLQGFVQAPLRKVCEAWCKAGVKLTPDSITGSWDRQFFPPNRSTQQTRRWTVKMKVMDDVLENIMRVSGVGEETQHIAGPIAAQGCEQKYKVVRVKDKGKEEVQAMSRLAAQALGLAEPFGHTGLVACWGVRCRVENYDQLFKALVPHVVRVDSYLKPMQYKVTNLPEGCTRSTIQKFLDGVGEKARPGRSIGPREFAIFSEGPLKCTAWQLQDATVVALPIEGTQGNQVRSDKVVLTPVPRSFGQQRLEAQVTVHKPTVVVTTTSGPAQGVPQTRLDEITVHINAQIKAAMEGSNADHERRFAKLEEGFKENRSSMQAMTASFEGCVLSVHQQKNVFIAALQHQDGQMRKHVSGAIESAIAKQTAHITAMLEKDGDERKAQPARSPRILVRLARNFLRCAVMWRVGRLHTLDHREWDEIPNCSSEDACIVSWNQRGCSTEKLEELLQVVPLGAGTVLIGCQETHHTTQSAEARGKLLRRKGFTAGWSRASQGTKYQRVTQMTNAVKRQLGEEWDSEVSQLGRAQDCFVKMGRMQAWWLNVYGYPARQGYKEPRNKTERLMESALRRAEVIPAGQAGPAIITADINHNPEEIAAIQDLKMKGWVDVAEYAASRDGGELRPTCRGTTRIDVIMVNQYLAPCLREVRHIMRPGSDHVVLMAVFGNMTKASTLDMWPKVSKLPFNMVSREAWGRAIGEIANEQREALDRASGEGDTAKGLRITSTIVEKACCRAAEEEGATTEAQCIGRCRATKPATRQAAPRRTATDRPGGTQQNYEGQSTLVNQWTKQVRRIAAVMTRTGEAASTQSRWAAMEHWGSCVDATGFTDGFVTWINLYIQRYVVWELVGEEDLPSHAQVQVMFTFMKHVLRALDEFLRKQKKEIMQVELLEDIARGVSKTFRAIKPAQRPQVVALRINTVMNISEYDEATGQIKTSTGGAVSPGETVRQADKHVRVMGVMLDGLVVQPGTEVGVGKPLQHQRWTEGPEEVDEQYRRFWGTCWLRHLGCAEAGQDWTEELAALPDEGIQLFLDLFHEVEDGMDPPEQMCIGLVTARQYVNYLDKHLEEGIYAYANRPGKSVSHMWSKVHFDIEQAILTGTELNGFVADLVKCYNRIPREPTFKLAQRCGMSRKISSSWAKYNGKLVRRFRVGAHVGKAISAATGFVEGDALSCVAMTLQFQLYHAFVVARQAGDSIPTEVSSFADSYEMQASERSAVVESQIRLIELLKLLDMDISASKSWFWSTSAEGRRYFRAIGEVQGIPVCNDARELGSHLAYTRQIRNSTLTTRIQEATIMLLMLGRLPPPPNVKRAIFGRGLWAKAMYGTALSVIGQEHVKQLRQAAMAALGLKAPHARSDAWLVLLHGAEADPMFVMQWLRIRDFRRHWQHREIGEMTPEERISAYEDRTDQYRGPRRLFVEALEAMGWQWRGTSEVMMQDGVVVDFWKTDMPRLANLARQAWCGQISLQMAKREGAGDLGRVEEDLLQHALTQLTYSQRRVVEPTITGANMLKNTKKLIDERRNGKCLHCREQHDSYHHRLFERKETAEVRRKWGSHIEAFKGQPSATISFGWCSKHSSYESWRRGLGEMSEKEALEKEEEGSHKVFVDGTMDRPQTPHLALASAAWYEPETGLQWSTPLTGPTQTIDRAEVLAGIRAAQAFEKVRIVSDCQGFIAVAILSVQGVPRKAYDRVVNEDLWREWDEAVKGREIWTPAHRAESGARSLHDGWAIRNNAAVDGIAKAENGRHPGKTRDYDTMVEDWGARTVLLVNFFRFVYECNLQLIQADRKEHPDRRATTIKEPIRESHGQMLIYFMAATQTRAVKDVLEKTGHVVQVTTKVHTLQEYGAVQGWSGLVHRVGLLQPALVSSVLTEFFTCTAAAKQKGFPWVATAARDRSRFPALLSDALAGGLDSDASPTPAVEARPSYPYRDPTWYPGALEGLTPEQWSHLIAVRTDFSAILREDFALNGQSERGADFFRSVDAPLIDYSTRSTMSGTEAWPVSYRSFRPHINDDEFDSQGSSISPPEDVDVDPSLGPLPGDLVMSDHPHNRQWNQILQRTGDAPDEWTRFDAPRFASENAQFYSSCDAATMTEELWFLGLGTSSRTEAEARRYWTMRVQEAFADDDNWAIDPTNPEHAVTQGVPDPDVSTLFPQPAYDAARVTGNEVSPSRMLGFTGPPPFGHFCSLWMLSRDIPAAKQVYDRNVCNLACSGIDSPSMLLQWCVDMWLAIASATVEPQIAQEGLCVCLKVISGMSSDDRFSFASEWSATILDSIFICDDDLPRRDLADKVLTDALETGGVPEGDRPKRSMALSLSSESASKRARWARKRIHKPVIALLNDQSFVDLSLLITLRMRRWAMTPATSELLSVAGALTYPEVIDRYTTEERWKLTNVPSFPWPLDNVCFQMATRCSIPELTALIEPLMSSLRLLTTEEISGFEYGMALKELLSLYLVRRQKLDDAPCARSTEIVLKAGYGRWKLNMTHGSPRWTFIPDSVKPSSSEDREIDINSSYETPVGGLAHLPDSCNASNIANAMSYCDLRRKRGEQKPFSDALWRVVRGQFEDRDYDQDGTFMWLEDLDRKASAFHPALVQGQDLVSEICTPPFAEKSEVARPLNTDNEARPDPGLNTELDQERVPQCGLSGPGRLKHANMEEISRVYWNDDTTTTLQAKFMHSKPPVKDFNPNATEANSINAAFGFDSRGTWLRYRSSNRWNQDLRNAIDMRSGRLSPPGVPTLLTYDEVVNASKRYIATAMHLVLSTFAEKLLQEVPELVRQQGKRGAEFDQPTPIGIIHYMLNSSKGQLRLADAEWCLMPGPLDINSTSKVWQKDIDKEWGDYPEIESMTRALGDCGECGFRNYWNCISSLQIEADTIAGTRPTPIGCSPLVGIYLQDKENFHWERKVLFWDLPSLLHHHGATHTAKELWDYWSNLVTLKSSEKRGSRSKPYLARMAGNWTVSKEWMDCFLNSNGYLAPTTLEERAMINKHLGMFLAATHFLTKNPSFIMDIQNIQGHPGYAPTRPGMRWRPQLDERVTVPLDSFPSVVQSYFKNPTGKWAQVDVFFRCNAALYWVESVVDEPPREQGATGPEGSPEAGTQAGDGTDYFEDELFPFRIGSNYHWSEALYKSQYWCEAECGLILAASSQWEMTVRSKSVKGSRIRWVCRHCNGGWNDKKTGSRFIQINDGTSFLQIIFDSPDKFLWNRWMVERADCMRLEPNEPPRIPAPTLANAQESHRCRFKGEISDEIWKALKINPVASTITELDLLAASPIQGKKDLDFHS</sequence>
<accession>A0A813GMZ1</accession>
<dbReference type="InterPro" id="IPR029063">
    <property type="entry name" value="SAM-dependent_MTases_sf"/>
</dbReference>
<evidence type="ECO:0000256" key="6">
    <source>
        <dbReference type="ARBA" id="ARBA00023242"/>
    </source>
</evidence>
<keyword evidence="4" id="KW-0862">Zinc</keyword>
<proteinExistence type="predicted"/>
<keyword evidence="5" id="KW-0694">RNA-binding</keyword>
<dbReference type="GO" id="GO:0003723">
    <property type="term" value="F:RNA binding"/>
    <property type="evidence" value="ECO:0007669"/>
    <property type="project" value="UniProtKB-KW"/>
</dbReference>
<keyword evidence="6" id="KW-0539">Nucleus</keyword>
<feature type="domain" description="RanBP2-type" evidence="9">
    <location>
        <begin position="226"/>
        <end position="255"/>
    </location>
</feature>
<feature type="compositionally biased region" description="Low complexity" evidence="8">
    <location>
        <begin position="2315"/>
        <end position="2331"/>
    </location>
</feature>
<evidence type="ECO:0000256" key="2">
    <source>
        <dbReference type="ARBA" id="ARBA00022723"/>
    </source>
</evidence>
<evidence type="ECO:0000256" key="7">
    <source>
        <dbReference type="PROSITE-ProRule" id="PRU00322"/>
    </source>
</evidence>
<protein>
    <recommendedName>
        <fullName evidence="9">RanBP2-type domain-containing protein</fullName>
    </recommendedName>
</protein>
<keyword evidence="2" id="KW-0479">Metal-binding</keyword>
<dbReference type="Gene3D" id="3.40.50.150">
    <property type="entry name" value="Vaccinia Virus protein VP39"/>
    <property type="match status" value="1"/>
</dbReference>
<feature type="domain" description="RanBP2-type" evidence="9">
    <location>
        <begin position="189"/>
        <end position="218"/>
    </location>
</feature>
<dbReference type="OrthoDB" id="448399at2759"/>
<evidence type="ECO:0000313" key="10">
    <source>
        <dbReference type="EMBL" id="CAE8624042.1"/>
    </source>
</evidence>
<dbReference type="SUPFAM" id="SSF90209">
    <property type="entry name" value="Ran binding protein zinc finger-like"/>
    <property type="match status" value="3"/>
</dbReference>
<organism evidence="10 11">
    <name type="scientific">Polarella glacialis</name>
    <name type="common">Dinoflagellate</name>
    <dbReference type="NCBI Taxonomy" id="89957"/>
    <lineage>
        <taxon>Eukaryota</taxon>
        <taxon>Sar</taxon>
        <taxon>Alveolata</taxon>
        <taxon>Dinophyceae</taxon>
        <taxon>Suessiales</taxon>
        <taxon>Suessiaceae</taxon>
        <taxon>Polarella</taxon>
    </lineage>
</organism>
<evidence type="ECO:0000256" key="5">
    <source>
        <dbReference type="ARBA" id="ARBA00022884"/>
    </source>
</evidence>
<dbReference type="EMBL" id="CAJNNV010028301">
    <property type="protein sequence ID" value="CAE8624042.1"/>
    <property type="molecule type" value="Genomic_DNA"/>
</dbReference>
<keyword evidence="3 7" id="KW-0863">Zinc-finger</keyword>
<dbReference type="InterPro" id="IPR036691">
    <property type="entry name" value="Endo/exonu/phosph_ase_sf"/>
</dbReference>
<dbReference type="SUPFAM" id="SSF56219">
    <property type="entry name" value="DNase I-like"/>
    <property type="match status" value="1"/>
</dbReference>
<feature type="region of interest" description="Disordered" evidence="8">
    <location>
        <begin position="4634"/>
        <end position="4655"/>
    </location>
</feature>
<dbReference type="Gene3D" id="3.30.420.10">
    <property type="entry name" value="Ribonuclease H-like superfamily/Ribonuclease H"/>
    <property type="match status" value="1"/>
</dbReference>
<reference evidence="10" key="1">
    <citation type="submission" date="2021-02" db="EMBL/GenBank/DDBJ databases">
        <authorList>
            <person name="Dougan E. K."/>
            <person name="Rhodes N."/>
            <person name="Thang M."/>
            <person name="Chan C."/>
        </authorList>
    </citation>
    <scope>NUCLEOTIDE SEQUENCE</scope>
</reference>
<feature type="region of interest" description="Disordered" evidence="8">
    <location>
        <begin position="2315"/>
        <end position="2338"/>
    </location>
</feature>
<name>A0A813GMZ1_POLGL</name>
<dbReference type="SUPFAM" id="SSF53335">
    <property type="entry name" value="S-adenosyl-L-methionine-dependent methyltransferases"/>
    <property type="match status" value="1"/>
</dbReference>
<dbReference type="GO" id="GO:0005634">
    <property type="term" value="C:nucleus"/>
    <property type="evidence" value="ECO:0007669"/>
    <property type="project" value="UniProtKB-SubCell"/>
</dbReference>
<dbReference type="Proteomes" id="UP000654075">
    <property type="component" value="Unassembled WGS sequence"/>
</dbReference>
<evidence type="ECO:0000256" key="8">
    <source>
        <dbReference type="SAM" id="MobiDB-lite"/>
    </source>
</evidence>
<keyword evidence="11" id="KW-1185">Reference proteome</keyword>
<dbReference type="PROSITE" id="PS50199">
    <property type="entry name" value="ZF_RANBP2_2"/>
    <property type="match status" value="3"/>
</dbReference>
<comment type="caution">
    <text evidence="10">The sequence shown here is derived from an EMBL/GenBank/DDBJ whole genome shotgun (WGS) entry which is preliminary data.</text>
</comment>
<feature type="region of interest" description="Disordered" evidence="8">
    <location>
        <begin position="4165"/>
        <end position="4204"/>
    </location>
</feature>
<dbReference type="Gene3D" id="3.60.10.10">
    <property type="entry name" value="Endonuclease/exonuclease/phosphatase"/>
    <property type="match status" value="1"/>
</dbReference>
<feature type="domain" description="RanBP2-type" evidence="9">
    <location>
        <begin position="152"/>
        <end position="181"/>
    </location>
</feature>
<evidence type="ECO:0000256" key="3">
    <source>
        <dbReference type="ARBA" id="ARBA00022771"/>
    </source>
</evidence>
<dbReference type="Gene3D" id="4.10.1060.10">
    <property type="entry name" value="Zinc finger, RanBP2-type"/>
    <property type="match status" value="3"/>
</dbReference>
<feature type="region of interest" description="Disordered" evidence="8">
    <location>
        <begin position="1339"/>
        <end position="1366"/>
    </location>
</feature>
<feature type="region of interest" description="Disordered" evidence="8">
    <location>
        <begin position="1248"/>
        <end position="1277"/>
    </location>
</feature>
<dbReference type="InterPro" id="IPR001876">
    <property type="entry name" value="Znf_RanBP2"/>
</dbReference>
<evidence type="ECO:0000256" key="4">
    <source>
        <dbReference type="ARBA" id="ARBA00022833"/>
    </source>
</evidence>
<dbReference type="Pfam" id="PF00641">
    <property type="entry name" value="Zn_ribbon_RanBP"/>
    <property type="match status" value="3"/>
</dbReference>
<dbReference type="GO" id="GO:0006355">
    <property type="term" value="P:regulation of DNA-templated transcription"/>
    <property type="evidence" value="ECO:0007669"/>
    <property type="project" value="InterPro"/>
</dbReference>
<dbReference type="GO" id="GO:0008270">
    <property type="term" value="F:zinc ion binding"/>
    <property type="evidence" value="ECO:0007669"/>
    <property type="project" value="UniProtKB-KW"/>
</dbReference>
<dbReference type="PANTHER" id="PTHR23238">
    <property type="entry name" value="RNA BINDING PROTEIN"/>
    <property type="match status" value="1"/>
</dbReference>
<dbReference type="InterPro" id="IPR034870">
    <property type="entry name" value="TET_fam"/>
</dbReference>
<evidence type="ECO:0000313" key="11">
    <source>
        <dbReference type="Proteomes" id="UP000654075"/>
    </source>
</evidence>
<dbReference type="PROSITE" id="PS01358">
    <property type="entry name" value="ZF_RANBP2_1"/>
    <property type="match status" value="3"/>
</dbReference>
<dbReference type="InterPro" id="IPR036443">
    <property type="entry name" value="Znf_RanBP2_sf"/>
</dbReference>
<feature type="region of interest" description="Disordered" evidence="8">
    <location>
        <begin position="266"/>
        <end position="297"/>
    </location>
</feature>
<evidence type="ECO:0000259" key="9">
    <source>
        <dbReference type="PROSITE" id="PS50199"/>
    </source>
</evidence>
<evidence type="ECO:0000256" key="1">
    <source>
        <dbReference type="ARBA" id="ARBA00004123"/>
    </source>
</evidence>
<comment type="subcellular location">
    <subcellularLocation>
        <location evidence="1">Nucleus</location>
    </subcellularLocation>
</comment>
<dbReference type="SMART" id="SM00547">
    <property type="entry name" value="ZnF_RBZ"/>
    <property type="match status" value="3"/>
</dbReference>
<dbReference type="InterPro" id="IPR036397">
    <property type="entry name" value="RNaseH_sf"/>
</dbReference>
<feature type="region of interest" description="Disordered" evidence="8">
    <location>
        <begin position="82"/>
        <end position="107"/>
    </location>
</feature>
<gene>
    <name evidence="10" type="ORF">PGLA1383_LOCUS41236</name>
</gene>